<dbReference type="GO" id="GO:0005737">
    <property type="term" value="C:cytoplasm"/>
    <property type="evidence" value="ECO:0007669"/>
    <property type="project" value="TreeGrafter"/>
</dbReference>
<dbReference type="AlphaFoldDB" id="F0Y069"/>
<dbReference type="PANTHER" id="PTHR11579:SF9">
    <property type="entry name" value="PROTEIN-L-ISOASPARTATE O-METHYLTRANSFERASE"/>
    <property type="match status" value="1"/>
</dbReference>
<dbReference type="SUPFAM" id="SSF53335">
    <property type="entry name" value="S-adenosyl-L-methionine-dependent methyltransferases"/>
    <property type="match status" value="1"/>
</dbReference>
<dbReference type="GeneID" id="20223665"/>
<gene>
    <name evidence="7" type="ORF">AURANDRAFT_61935</name>
</gene>
<dbReference type="Proteomes" id="UP000002729">
    <property type="component" value="Unassembled WGS sequence"/>
</dbReference>
<dbReference type="InterPro" id="IPR000682">
    <property type="entry name" value="PCMT"/>
</dbReference>
<feature type="region of interest" description="Disordered" evidence="5">
    <location>
        <begin position="556"/>
        <end position="647"/>
    </location>
</feature>
<dbReference type="SUPFAM" id="SSF144232">
    <property type="entry name" value="HIT/MYND zinc finger-like"/>
    <property type="match status" value="1"/>
</dbReference>
<feature type="region of interest" description="Disordered" evidence="5">
    <location>
        <begin position="1"/>
        <end position="86"/>
    </location>
</feature>
<dbReference type="KEGG" id="aaf:AURANDRAFT_61935"/>
<feature type="compositionally biased region" description="Basic residues" evidence="5">
    <location>
        <begin position="558"/>
        <end position="573"/>
    </location>
</feature>
<feature type="compositionally biased region" description="Low complexity" evidence="5">
    <location>
        <begin position="599"/>
        <end position="608"/>
    </location>
</feature>
<reference evidence="7 8" key="1">
    <citation type="journal article" date="2011" name="Proc. Natl. Acad. Sci. U.S.A.">
        <title>Niche of harmful alga Aureococcus anophagefferens revealed through ecogenomics.</title>
        <authorList>
            <person name="Gobler C.J."/>
            <person name="Berry D.L."/>
            <person name="Dyhrman S.T."/>
            <person name="Wilhelm S.W."/>
            <person name="Salamov A."/>
            <person name="Lobanov A.V."/>
            <person name="Zhang Y."/>
            <person name="Collier J.L."/>
            <person name="Wurch L.L."/>
            <person name="Kustka A.B."/>
            <person name="Dill B.D."/>
            <person name="Shah M."/>
            <person name="VerBerkmoes N.C."/>
            <person name="Kuo A."/>
            <person name="Terry A."/>
            <person name="Pangilinan J."/>
            <person name="Lindquist E.A."/>
            <person name="Lucas S."/>
            <person name="Paulsen I.T."/>
            <person name="Hattenrath-Lehmann T.K."/>
            <person name="Talmage S.C."/>
            <person name="Walker E.A."/>
            <person name="Koch F."/>
            <person name="Burson A.M."/>
            <person name="Marcoval M.A."/>
            <person name="Tang Y.Z."/>
            <person name="Lecleir G.R."/>
            <person name="Coyne K.J."/>
            <person name="Berg G.M."/>
            <person name="Bertrand E.M."/>
            <person name="Saito M.A."/>
            <person name="Gladyshev V.N."/>
            <person name="Grigoriev I.V."/>
        </authorList>
    </citation>
    <scope>NUCLEOTIDE SEQUENCE [LARGE SCALE GENOMIC DNA]</scope>
    <source>
        <strain evidence="8">CCMP 1984</strain>
    </source>
</reference>
<feature type="region of interest" description="Disordered" evidence="5">
    <location>
        <begin position="468"/>
        <end position="509"/>
    </location>
</feature>
<dbReference type="OrthoDB" id="10257972at2759"/>
<evidence type="ECO:0000313" key="7">
    <source>
        <dbReference type="EMBL" id="EGB11471.1"/>
    </source>
</evidence>
<keyword evidence="3" id="KW-0863">Zinc-finger</keyword>
<keyword evidence="2" id="KW-0479">Metal-binding</keyword>
<organism evidence="8">
    <name type="scientific">Aureococcus anophagefferens</name>
    <name type="common">Harmful bloom alga</name>
    <dbReference type="NCBI Taxonomy" id="44056"/>
    <lineage>
        <taxon>Eukaryota</taxon>
        <taxon>Sar</taxon>
        <taxon>Stramenopiles</taxon>
        <taxon>Ochrophyta</taxon>
        <taxon>Pelagophyceae</taxon>
        <taxon>Pelagomonadales</taxon>
        <taxon>Pelagomonadaceae</taxon>
        <taxon>Aureococcus</taxon>
    </lineage>
</organism>
<accession>F0Y069</accession>
<keyword evidence="8" id="KW-1185">Reference proteome</keyword>
<dbReference type="Gene3D" id="3.40.50.150">
    <property type="entry name" value="Vaccinia Virus protein VP39"/>
    <property type="match status" value="1"/>
</dbReference>
<feature type="compositionally biased region" description="Acidic residues" evidence="5">
    <location>
        <begin position="498"/>
        <end position="509"/>
    </location>
</feature>
<protein>
    <recommendedName>
        <fullName evidence="6">MYND-type domain-containing protein</fullName>
    </recommendedName>
</protein>
<dbReference type="CDD" id="cd02440">
    <property type="entry name" value="AdoMet_MTases"/>
    <property type="match status" value="1"/>
</dbReference>
<dbReference type="InterPro" id="IPR002893">
    <property type="entry name" value="Znf_MYND"/>
</dbReference>
<name>F0Y069_AURAN</name>
<dbReference type="EMBL" id="GL833122">
    <property type="protein sequence ID" value="EGB11471.1"/>
    <property type="molecule type" value="Genomic_DNA"/>
</dbReference>
<evidence type="ECO:0000256" key="4">
    <source>
        <dbReference type="ARBA" id="ARBA00022833"/>
    </source>
</evidence>
<evidence type="ECO:0000313" key="8">
    <source>
        <dbReference type="Proteomes" id="UP000002729"/>
    </source>
</evidence>
<feature type="compositionally biased region" description="Pro residues" evidence="5">
    <location>
        <begin position="486"/>
        <end position="497"/>
    </location>
</feature>
<dbReference type="RefSeq" id="XP_009033834.1">
    <property type="nucleotide sequence ID" value="XM_009035586.1"/>
</dbReference>
<evidence type="ECO:0000256" key="1">
    <source>
        <dbReference type="ARBA" id="ARBA00005369"/>
    </source>
</evidence>
<dbReference type="InterPro" id="IPR029063">
    <property type="entry name" value="SAM-dependent_MTases_sf"/>
</dbReference>
<proteinExistence type="inferred from homology"/>
<dbReference type="PROSITE" id="PS01360">
    <property type="entry name" value="ZF_MYND_1"/>
    <property type="match status" value="1"/>
</dbReference>
<dbReference type="InParanoid" id="F0Y069"/>
<comment type="similarity">
    <text evidence="1">Belongs to the methyltransferase superfamily. L-isoaspartyl/D-aspartyl protein methyltransferase family.</text>
</comment>
<evidence type="ECO:0000256" key="3">
    <source>
        <dbReference type="ARBA" id="ARBA00022771"/>
    </source>
</evidence>
<dbReference type="GO" id="GO:0004719">
    <property type="term" value="F:protein-L-isoaspartate (D-aspartate) O-methyltransferase activity"/>
    <property type="evidence" value="ECO:0007669"/>
    <property type="project" value="InterPro"/>
</dbReference>
<keyword evidence="4" id="KW-0862">Zinc</keyword>
<dbReference type="eggNOG" id="KOG1661">
    <property type="taxonomic scope" value="Eukaryota"/>
</dbReference>
<feature type="compositionally biased region" description="Acidic residues" evidence="5">
    <location>
        <begin position="26"/>
        <end position="40"/>
    </location>
</feature>
<dbReference type="Gene3D" id="6.10.140.2220">
    <property type="match status" value="1"/>
</dbReference>
<feature type="compositionally biased region" description="Acidic residues" evidence="5">
    <location>
        <begin position="638"/>
        <end position="647"/>
    </location>
</feature>
<evidence type="ECO:0000259" key="6">
    <source>
        <dbReference type="PROSITE" id="PS01360"/>
    </source>
</evidence>
<evidence type="ECO:0000256" key="2">
    <source>
        <dbReference type="ARBA" id="ARBA00022723"/>
    </source>
</evidence>
<dbReference type="GO" id="GO:0008270">
    <property type="term" value="F:zinc ion binding"/>
    <property type="evidence" value="ECO:0007669"/>
    <property type="project" value="UniProtKB-KW"/>
</dbReference>
<evidence type="ECO:0000256" key="5">
    <source>
        <dbReference type="SAM" id="MobiDB-lite"/>
    </source>
</evidence>
<dbReference type="PANTHER" id="PTHR11579">
    <property type="entry name" value="PROTEIN-L-ISOASPARTATE O-METHYLTRANSFERASE"/>
    <property type="match status" value="1"/>
</dbReference>
<sequence>MVPELVAMPPPPPADAEVAEAKAPESGDDDDGEALSDSESDMPNLVSASSGSSSEDDDEGPGPAAFAEMRPPRDSDSESDDDGGEGQRFVRIGRHVLLLGDEGGGDEGLGGRPVRLRTALALVRHMMLANRGSETLEAMVDMLVRERSVSSPPVVAAFRAVDRAAFLPAAVRDEAYVNMPVRHGLVHQSSPSVYGSALEALDLKPGLSFLNVGSGTGYFSALAAQLLGPDAVHVGLERHADLVRHARERCAAAGVVGVCFEVGDVYDLDAAACPRFDRIYVGAGARRDARDLLFRLLRPGGVVVGPFETSGGSPRSDSQKLLRATCRGGGAFALAYTTAVSFAWLHREPRRFRRPAPLALRGPPWDARRRAFPPSFRRAVGRLGADLARDPGKPASSVPWADVWEDLILAHLPFHAFDAPAPPAPCAACGAPAAAACLCGGVAYCSRACALGAFPAHAATCAARPETARGDDADDASTADASRAATPPPPPGGAPPPDPDDDDDDDDDDDIAALSARLQDALDGGGRDSDDGAEAREAAFLSWWWWEDGAEELEEARRKRAYARDRRYRRLPVRRADPADDAGDAAGDAADAAGDETARLAAAAASQARYDRGDGGDDDASSAADSMPGLAGSSSSSDDSDDSGVDM</sequence>
<dbReference type="Pfam" id="PF01135">
    <property type="entry name" value="PCMT"/>
    <property type="match status" value="1"/>
</dbReference>
<feature type="domain" description="MYND-type" evidence="6">
    <location>
        <begin position="426"/>
        <end position="461"/>
    </location>
</feature>